<organism evidence="1 2">
    <name type="scientific">Coniosporium uncinatum</name>
    <dbReference type="NCBI Taxonomy" id="93489"/>
    <lineage>
        <taxon>Eukaryota</taxon>
        <taxon>Fungi</taxon>
        <taxon>Dikarya</taxon>
        <taxon>Ascomycota</taxon>
        <taxon>Pezizomycotina</taxon>
        <taxon>Dothideomycetes</taxon>
        <taxon>Dothideomycetes incertae sedis</taxon>
        <taxon>Coniosporium</taxon>
    </lineage>
</organism>
<feature type="non-terminal residue" evidence="1">
    <location>
        <position position="739"/>
    </location>
</feature>
<dbReference type="Proteomes" id="UP001186974">
    <property type="component" value="Unassembled WGS sequence"/>
</dbReference>
<sequence>MPDNLESLDECSAPPPDLDEEHRFSSRNIEQRHSNGQHSGKEDEEDDVQEEAEEAGFGGLDELEAPEPDENPEGRQWYRRESLEERRSRSEERSRIGQRIESSRETKRSEVLIQIYTYGWLVLFSILGTLARLGTQWITNYPNAPVTTSEMWANVGGCFVLGFLQEDRALFAKERRKPRKASPKPRRESDSSELEQHKEKDELSQLQIDLEKRKAGAEHLSQKKTMPLYIGLAVGFCGSYTSYSSFMRDAFLALSNDPLARNPGPAARSDGWSVCAVLAVLVAEIAVSVAALSAGAHFSEFTAPLLFKLPKMNTARFFDPLGVFLGFGCWLSAVLLAIWPPQNRWRQDCIFALVFAPLGCILRFLLATKLNGKIAKFPLGTFTANVFGSLVLAVAYDLQRAPLSSAGGLAGGVSKFLFGDSSKESILEVPQGQLYLVRPLSVKGYSELIFKDAAASIRRTGQPFQYQLVIQRAYEEGEEELVADEDGDEGTIDGLGADKDEKTFLLDESLQFRTDIRQTGEKVFAWNDLSGDRGDLWEFVCDHKTPAETVGQFEIVALECQYERKYRRDRGTATEEDLKEFAVNEEPIPEASPIHSPSTRSPALSPSPSSARILHKKASQTPEKMAPKAIEKKKETPNKGVQRTIAPPSAVRPEGREVLADEAAELHLFDFESGTFIVQDPAVKATVSETADWKYWLQITGEDREWLGQQVVPDINPVFNFEYLSFIFNHYTQDGSAYS</sequence>
<keyword evidence="2" id="KW-1185">Reference proteome</keyword>
<gene>
    <name evidence="1" type="ORF">LTS18_003885</name>
</gene>
<evidence type="ECO:0000313" key="1">
    <source>
        <dbReference type="EMBL" id="KAK3079798.1"/>
    </source>
</evidence>
<evidence type="ECO:0000313" key="2">
    <source>
        <dbReference type="Proteomes" id="UP001186974"/>
    </source>
</evidence>
<reference evidence="1" key="1">
    <citation type="submission" date="2024-09" db="EMBL/GenBank/DDBJ databases">
        <title>Black Yeasts Isolated from many extreme environments.</title>
        <authorList>
            <person name="Coleine C."/>
            <person name="Stajich J.E."/>
            <person name="Selbmann L."/>
        </authorList>
    </citation>
    <scope>NUCLEOTIDE SEQUENCE</scope>
    <source>
        <strain evidence="1">CCFEE 5737</strain>
    </source>
</reference>
<dbReference type="EMBL" id="JAWDJW010000914">
    <property type="protein sequence ID" value="KAK3079798.1"/>
    <property type="molecule type" value="Genomic_DNA"/>
</dbReference>
<protein>
    <submittedName>
        <fullName evidence="1">Uncharacterized protein</fullName>
    </submittedName>
</protein>
<comment type="caution">
    <text evidence="1">The sequence shown here is derived from an EMBL/GenBank/DDBJ whole genome shotgun (WGS) entry which is preliminary data.</text>
</comment>
<name>A0ACC3DTA5_9PEZI</name>
<accession>A0ACC3DTA5</accession>
<proteinExistence type="predicted"/>